<dbReference type="InterPro" id="IPR001202">
    <property type="entry name" value="WW_dom"/>
</dbReference>
<dbReference type="InterPro" id="IPR051583">
    <property type="entry name" value="YAP1"/>
</dbReference>
<dbReference type="Pfam" id="PF15238">
    <property type="entry name" value="TEADIR3"/>
    <property type="match status" value="1"/>
</dbReference>
<feature type="region of interest" description="Disordered" evidence="9">
    <location>
        <begin position="56"/>
        <end position="110"/>
    </location>
</feature>
<evidence type="ECO:0000256" key="9">
    <source>
        <dbReference type="SAM" id="MobiDB-lite"/>
    </source>
</evidence>
<keyword evidence="12" id="KW-1185">Reference proteome</keyword>
<keyword evidence="5" id="KW-0010">Activator</keyword>
<dbReference type="SUPFAM" id="SSF51045">
    <property type="entry name" value="WW domain"/>
    <property type="match status" value="1"/>
</dbReference>
<protein>
    <recommendedName>
        <fullName evidence="10">WW domain-containing protein</fullName>
    </recommendedName>
</protein>
<keyword evidence="4" id="KW-0805">Transcription regulation</keyword>
<evidence type="ECO:0000313" key="11">
    <source>
        <dbReference type="EMBL" id="KAK7451333.1"/>
    </source>
</evidence>
<comment type="caution">
    <text evidence="11">The sequence shown here is derived from an EMBL/GenBank/DDBJ whole genome shotgun (WGS) entry which is preliminary data.</text>
</comment>
<organism evidence="11 12">
    <name type="scientific">Batillaria attramentaria</name>
    <dbReference type="NCBI Taxonomy" id="370345"/>
    <lineage>
        <taxon>Eukaryota</taxon>
        <taxon>Metazoa</taxon>
        <taxon>Spiralia</taxon>
        <taxon>Lophotrochozoa</taxon>
        <taxon>Mollusca</taxon>
        <taxon>Gastropoda</taxon>
        <taxon>Caenogastropoda</taxon>
        <taxon>Sorbeoconcha</taxon>
        <taxon>Cerithioidea</taxon>
        <taxon>Batillariidae</taxon>
        <taxon>Batillaria</taxon>
    </lineage>
</organism>
<feature type="region of interest" description="Disordered" evidence="9">
    <location>
        <begin position="121"/>
        <end position="140"/>
    </location>
</feature>
<keyword evidence="3" id="KW-0963">Cytoplasm</keyword>
<evidence type="ECO:0000256" key="3">
    <source>
        <dbReference type="ARBA" id="ARBA00022490"/>
    </source>
</evidence>
<dbReference type="AlphaFoldDB" id="A0ABD0J1S8"/>
<evidence type="ECO:0000256" key="8">
    <source>
        <dbReference type="ARBA" id="ARBA00038057"/>
    </source>
</evidence>
<evidence type="ECO:0000256" key="2">
    <source>
        <dbReference type="ARBA" id="ARBA00004496"/>
    </source>
</evidence>
<dbReference type="PANTHER" id="PTHR17616">
    <property type="entry name" value="YES-ASSOCIATED PROTEIN YAP1 FAMILY MEMBER"/>
    <property type="match status" value="1"/>
</dbReference>
<name>A0ABD0J1S8_9CAEN</name>
<evidence type="ECO:0000256" key="4">
    <source>
        <dbReference type="ARBA" id="ARBA00023015"/>
    </source>
</evidence>
<feature type="region of interest" description="Disordered" evidence="9">
    <location>
        <begin position="1"/>
        <end position="21"/>
    </location>
</feature>
<evidence type="ECO:0000259" key="10">
    <source>
        <dbReference type="PROSITE" id="PS50020"/>
    </source>
</evidence>
<comment type="subcellular location">
    <subcellularLocation>
        <location evidence="2">Cytoplasm</location>
    </subcellularLocation>
    <subcellularLocation>
        <location evidence="1">Nucleus</location>
    </subcellularLocation>
</comment>
<feature type="compositionally biased region" description="Polar residues" evidence="9">
    <location>
        <begin position="1"/>
        <end position="10"/>
    </location>
</feature>
<dbReference type="EMBL" id="JACVVK020000730">
    <property type="protein sequence ID" value="KAK7451333.1"/>
    <property type="molecule type" value="Genomic_DNA"/>
</dbReference>
<evidence type="ECO:0000256" key="6">
    <source>
        <dbReference type="ARBA" id="ARBA00023163"/>
    </source>
</evidence>
<dbReference type="PANTHER" id="PTHR17616:SF8">
    <property type="entry name" value="TRANSCRIPTIONAL COACTIVATOR YORKIE"/>
    <property type="match status" value="1"/>
</dbReference>
<reference evidence="11 12" key="1">
    <citation type="journal article" date="2023" name="Sci. Data">
        <title>Genome assembly of the Korean intertidal mud-creeper Batillaria attramentaria.</title>
        <authorList>
            <person name="Patra A.K."/>
            <person name="Ho P.T."/>
            <person name="Jun S."/>
            <person name="Lee S.J."/>
            <person name="Kim Y."/>
            <person name="Won Y.J."/>
        </authorList>
    </citation>
    <scope>NUCLEOTIDE SEQUENCE [LARGE SCALE GENOMIC DNA]</scope>
    <source>
        <strain evidence="11">Wonlab-2016</strain>
    </source>
</reference>
<comment type="similarity">
    <text evidence="8">Belongs to the YAP1 family.</text>
</comment>
<sequence length="140" mass="15177">MSQDRTSNPSGGPVVHVRENSASEMEALFKVVDPHAGEMNKSIPLRDRNLPASFFQQPGLSQMGLGKNGPESGYGAVGPVSHMRAHSSPASLQQTLSAAPQPPPTHHLRQHSCELLDEHEPLPPGWGVARTPQGQRYYLK</sequence>
<evidence type="ECO:0000256" key="1">
    <source>
        <dbReference type="ARBA" id="ARBA00004123"/>
    </source>
</evidence>
<keyword evidence="6" id="KW-0804">Transcription</keyword>
<dbReference type="Proteomes" id="UP001519460">
    <property type="component" value="Unassembled WGS sequence"/>
</dbReference>
<evidence type="ECO:0000256" key="5">
    <source>
        <dbReference type="ARBA" id="ARBA00023159"/>
    </source>
</evidence>
<proteinExistence type="inferred from homology"/>
<feature type="domain" description="WW" evidence="10">
    <location>
        <begin position="120"/>
        <end position="140"/>
    </location>
</feature>
<gene>
    <name evidence="11" type="ORF">BaRGS_00039849</name>
</gene>
<dbReference type="PROSITE" id="PS50020">
    <property type="entry name" value="WW_DOMAIN_2"/>
    <property type="match status" value="1"/>
</dbReference>
<accession>A0ABD0J1S8</accession>
<dbReference type="InterPro" id="IPR036020">
    <property type="entry name" value="WW_dom_sf"/>
</dbReference>
<evidence type="ECO:0000256" key="7">
    <source>
        <dbReference type="ARBA" id="ARBA00023242"/>
    </source>
</evidence>
<dbReference type="GO" id="GO:0005737">
    <property type="term" value="C:cytoplasm"/>
    <property type="evidence" value="ECO:0007669"/>
    <property type="project" value="UniProtKB-SubCell"/>
</dbReference>
<feature type="compositionally biased region" description="Polar residues" evidence="9">
    <location>
        <begin position="88"/>
        <end position="98"/>
    </location>
</feature>
<dbReference type="Gene3D" id="6.20.430.10">
    <property type="match status" value="1"/>
</dbReference>
<keyword evidence="7" id="KW-0539">Nucleus</keyword>
<dbReference type="InterPro" id="IPR053819">
    <property type="entry name" value="TEADIR3_omega_loop"/>
</dbReference>
<evidence type="ECO:0000313" key="12">
    <source>
        <dbReference type="Proteomes" id="UP001519460"/>
    </source>
</evidence>
<dbReference type="Gene3D" id="2.20.70.10">
    <property type="match status" value="1"/>
</dbReference>
<dbReference type="GO" id="GO:0005634">
    <property type="term" value="C:nucleus"/>
    <property type="evidence" value="ECO:0007669"/>
    <property type="project" value="UniProtKB-SubCell"/>
</dbReference>